<keyword evidence="7 14" id="KW-0479">Metal-binding</keyword>
<dbReference type="InterPro" id="IPR050765">
    <property type="entry name" value="Riboflavin_Biosynth_HTPR"/>
</dbReference>
<keyword evidence="20" id="KW-1185">Reference proteome</keyword>
<dbReference type="EMBL" id="FNON01000005">
    <property type="protein sequence ID" value="SDY36703.1"/>
    <property type="molecule type" value="Genomic_DNA"/>
</dbReference>
<feature type="binding site" evidence="16">
    <location>
        <position position="196"/>
    </location>
    <ligand>
        <name>NADP(+)</name>
        <dbReference type="ChEBI" id="CHEBI:58349"/>
    </ligand>
</feature>
<dbReference type="AlphaFoldDB" id="A0A1H3J9N4"/>
<dbReference type="UniPathway" id="UPA00275">
    <property type="reaction ID" value="UER00401"/>
</dbReference>
<dbReference type="GO" id="GO:0008703">
    <property type="term" value="F:5-amino-6-(5-phosphoribosylamino)uracil reductase activity"/>
    <property type="evidence" value="ECO:0007669"/>
    <property type="project" value="UniProtKB-EC"/>
</dbReference>
<dbReference type="PROSITE" id="PS00903">
    <property type="entry name" value="CYT_DCMP_DEAMINASES_1"/>
    <property type="match status" value="1"/>
</dbReference>
<evidence type="ECO:0000256" key="5">
    <source>
        <dbReference type="ARBA" id="ARBA00007417"/>
    </source>
</evidence>
<dbReference type="InterPro" id="IPR002734">
    <property type="entry name" value="RibDG_C"/>
</dbReference>
<feature type="binding site" evidence="16">
    <location>
        <position position="200"/>
    </location>
    <ligand>
        <name>NADP(+)</name>
        <dbReference type="ChEBI" id="CHEBI:58349"/>
    </ligand>
</feature>
<dbReference type="InterPro" id="IPR002125">
    <property type="entry name" value="CMP_dCMP_dom"/>
</dbReference>
<dbReference type="PANTHER" id="PTHR38011:SF7">
    <property type="entry name" value="2,5-DIAMINO-6-RIBOSYLAMINO-4(3H)-PYRIMIDINONE 5'-PHOSPHATE REDUCTASE"/>
    <property type="match status" value="1"/>
</dbReference>
<dbReference type="GO" id="GO:0008835">
    <property type="term" value="F:diaminohydroxyphosphoribosylaminopyrimidine deaminase activity"/>
    <property type="evidence" value="ECO:0007669"/>
    <property type="project" value="UniProtKB-EC"/>
</dbReference>
<evidence type="ECO:0000256" key="8">
    <source>
        <dbReference type="ARBA" id="ARBA00022833"/>
    </source>
</evidence>
<dbReference type="InterPro" id="IPR016192">
    <property type="entry name" value="APOBEC/CMP_deaminase_Zn-bd"/>
</dbReference>
<feature type="binding site" evidence="16">
    <location>
        <position position="207"/>
    </location>
    <ligand>
        <name>substrate</name>
    </ligand>
</feature>
<feature type="binding site" evidence="16">
    <location>
        <begin position="269"/>
        <end position="275"/>
    </location>
    <ligand>
        <name>NADP(+)</name>
        <dbReference type="ChEBI" id="CHEBI:58349"/>
    </ligand>
</feature>
<dbReference type="GO" id="GO:0008270">
    <property type="term" value="F:zinc ion binding"/>
    <property type="evidence" value="ECO:0007669"/>
    <property type="project" value="InterPro"/>
</dbReference>
<evidence type="ECO:0000256" key="16">
    <source>
        <dbReference type="PIRSR" id="PIRSR006769-2"/>
    </source>
</evidence>
<comment type="similarity">
    <text evidence="4 14">In the N-terminal section; belongs to the cytidine and deoxycytidylate deaminase family.</text>
</comment>
<evidence type="ECO:0000256" key="10">
    <source>
        <dbReference type="ARBA" id="ARBA00023002"/>
    </source>
</evidence>
<dbReference type="Proteomes" id="UP000199515">
    <property type="component" value="Unassembled WGS sequence"/>
</dbReference>
<evidence type="ECO:0000256" key="7">
    <source>
        <dbReference type="ARBA" id="ARBA00022723"/>
    </source>
</evidence>
<evidence type="ECO:0000259" key="18">
    <source>
        <dbReference type="PROSITE" id="PS51747"/>
    </source>
</evidence>
<keyword evidence="6 14" id="KW-0686">Riboflavin biosynthesis</keyword>
<evidence type="ECO:0000256" key="9">
    <source>
        <dbReference type="ARBA" id="ARBA00022857"/>
    </source>
</evidence>
<dbReference type="Gene3D" id="3.40.140.10">
    <property type="entry name" value="Cytidine Deaminase, domain 2"/>
    <property type="match status" value="1"/>
</dbReference>
<protein>
    <recommendedName>
        <fullName evidence="14">Riboflavin biosynthesis protein RibD</fullName>
    </recommendedName>
    <domain>
        <recommendedName>
            <fullName evidence="14">Diaminohydroxyphosphoribosylaminopyrimidine deaminase</fullName>
            <shortName evidence="14">DRAP deaminase</shortName>
            <ecNumber evidence="14">3.5.4.26</ecNumber>
        </recommendedName>
        <alternativeName>
            <fullName evidence="14">Riboflavin-specific deaminase</fullName>
        </alternativeName>
    </domain>
    <domain>
        <recommendedName>
            <fullName evidence="14">5-amino-6-(5-phosphoribosylamino)uracil reductase</fullName>
            <ecNumber evidence="14">1.1.1.193</ecNumber>
        </recommendedName>
        <alternativeName>
            <fullName evidence="14">HTP reductase</fullName>
        </alternativeName>
    </domain>
</protein>
<dbReference type="SUPFAM" id="SSF53597">
    <property type="entry name" value="Dihydrofolate reductase-like"/>
    <property type="match status" value="1"/>
</dbReference>
<evidence type="ECO:0000256" key="15">
    <source>
        <dbReference type="PIRSR" id="PIRSR006769-1"/>
    </source>
</evidence>
<feature type="active site" description="Proton donor" evidence="15">
    <location>
        <position position="52"/>
    </location>
</feature>
<evidence type="ECO:0000256" key="12">
    <source>
        <dbReference type="ARBA" id="ARBA00049861"/>
    </source>
</evidence>
<proteinExistence type="inferred from homology"/>
<dbReference type="Pfam" id="PF01872">
    <property type="entry name" value="RibD_C"/>
    <property type="match status" value="1"/>
</dbReference>
<gene>
    <name evidence="19" type="ORF">SAMN05421504_105309</name>
</gene>
<dbReference type="CDD" id="cd01284">
    <property type="entry name" value="Riboflavin_deaminase-reductase"/>
    <property type="match status" value="1"/>
</dbReference>
<comment type="catalytic activity">
    <reaction evidence="13 14">
        <text>2,5-diamino-6-hydroxy-4-(5-phosphoribosylamino)-pyrimidine + H2O + H(+) = 5-amino-6-(5-phospho-D-ribosylamino)uracil + NH4(+)</text>
        <dbReference type="Rhea" id="RHEA:21868"/>
        <dbReference type="ChEBI" id="CHEBI:15377"/>
        <dbReference type="ChEBI" id="CHEBI:15378"/>
        <dbReference type="ChEBI" id="CHEBI:28938"/>
        <dbReference type="ChEBI" id="CHEBI:58453"/>
        <dbReference type="ChEBI" id="CHEBI:58614"/>
        <dbReference type="EC" id="3.5.4.26"/>
    </reaction>
</comment>
<evidence type="ECO:0000313" key="19">
    <source>
        <dbReference type="EMBL" id="SDY36703.1"/>
    </source>
</evidence>
<dbReference type="GO" id="GO:0009231">
    <property type="term" value="P:riboflavin biosynthetic process"/>
    <property type="evidence" value="ECO:0007669"/>
    <property type="project" value="UniProtKB-UniPathway"/>
</dbReference>
<feature type="binding site" evidence="16">
    <location>
        <position position="225"/>
    </location>
    <ligand>
        <name>NADP(+)</name>
        <dbReference type="ChEBI" id="CHEBI:58349"/>
    </ligand>
</feature>
<keyword evidence="11" id="KW-0511">Multifunctional enzyme</keyword>
<comment type="function">
    <text evidence="1 14">Converts 2,5-diamino-6-(ribosylamino)-4(3h)-pyrimidinone 5'-phosphate into 5-amino-6-(ribosylamino)-2,4(1h,3h)-pyrimidinedione 5'-phosphate.</text>
</comment>
<keyword evidence="8 14" id="KW-0862">Zinc</keyword>
<evidence type="ECO:0000256" key="6">
    <source>
        <dbReference type="ARBA" id="ARBA00022619"/>
    </source>
</evidence>
<evidence type="ECO:0000256" key="13">
    <source>
        <dbReference type="ARBA" id="ARBA00049886"/>
    </source>
</evidence>
<evidence type="ECO:0000256" key="4">
    <source>
        <dbReference type="ARBA" id="ARBA00005259"/>
    </source>
</evidence>
<dbReference type="PROSITE" id="PS51747">
    <property type="entry name" value="CYT_DCMP_DEAMINASES_2"/>
    <property type="match status" value="1"/>
</dbReference>
<dbReference type="PIRSF" id="PIRSF006769">
    <property type="entry name" value="RibD"/>
    <property type="match status" value="1"/>
</dbReference>
<dbReference type="InterPro" id="IPR016193">
    <property type="entry name" value="Cytidine_deaminase-like"/>
</dbReference>
<dbReference type="PANTHER" id="PTHR38011">
    <property type="entry name" value="DIHYDROFOLATE REDUCTASE FAMILY PROTEIN (AFU_ORTHOLOGUE AFUA_8G06820)"/>
    <property type="match status" value="1"/>
</dbReference>
<name>A0A1H3J9N4_9PSEU</name>
<organism evidence="19 20">
    <name type="scientific">Amycolatopsis xylanica</name>
    <dbReference type="NCBI Taxonomy" id="589385"/>
    <lineage>
        <taxon>Bacteria</taxon>
        <taxon>Bacillati</taxon>
        <taxon>Actinomycetota</taxon>
        <taxon>Actinomycetes</taxon>
        <taxon>Pseudonocardiales</taxon>
        <taxon>Pseudonocardiaceae</taxon>
        <taxon>Amycolatopsis</taxon>
    </lineage>
</organism>
<feature type="binding site" evidence="16">
    <location>
        <position position="204"/>
    </location>
    <ligand>
        <name>substrate</name>
    </ligand>
</feature>
<feature type="binding site" evidence="16">
    <location>
        <position position="184"/>
    </location>
    <ligand>
        <name>substrate</name>
    </ligand>
</feature>
<evidence type="ECO:0000256" key="2">
    <source>
        <dbReference type="ARBA" id="ARBA00004882"/>
    </source>
</evidence>
<sequence>MNPEPMRRAIALSETARGTTSPNPPVGAVILDARGEFAGEGVTQPPGGPHAEVMALRQAGEKALGGTAYVTLEPCVHHGRTPPCAQALLDAGVSAVYYAVPDPNPVAAGGAKTLEAAGVETHEGLLREDVERGPLRAWLHYARTGRPHVTWKYASTLDGRVAAADGTSRWISSPESRAEVHGIRATLDAIVVGRGTVLADDPALTARAADGSLLPRQPLRVVVGTGEIPAGARVLDGSAETVHVRSHDPGEVLALLTGRGAVDVLLEGGPRLAGAFAAAKRIDRILAYLAPALLGSGPVALGDAGVATITGMHRWAVEGVTMSGSDVRVSATPVH</sequence>
<keyword evidence="14" id="KW-0378">Hydrolase</keyword>
<reference evidence="19 20" key="1">
    <citation type="submission" date="2016-10" db="EMBL/GenBank/DDBJ databases">
        <authorList>
            <person name="de Groot N.N."/>
        </authorList>
    </citation>
    <scope>NUCLEOTIDE SEQUENCE [LARGE SCALE GENOMIC DNA]</scope>
    <source>
        <strain evidence="19 20">CPCC 202699</strain>
    </source>
</reference>
<evidence type="ECO:0000256" key="11">
    <source>
        <dbReference type="ARBA" id="ARBA00023268"/>
    </source>
</evidence>
<feature type="binding site" evidence="16">
    <location>
        <position position="168"/>
    </location>
    <ligand>
        <name>substrate</name>
    </ligand>
</feature>
<comment type="catalytic activity">
    <reaction evidence="12 14">
        <text>5-amino-6-(5-phospho-D-ribitylamino)uracil + NADP(+) = 5-amino-6-(5-phospho-D-ribosylamino)uracil + NADPH + H(+)</text>
        <dbReference type="Rhea" id="RHEA:17845"/>
        <dbReference type="ChEBI" id="CHEBI:15378"/>
        <dbReference type="ChEBI" id="CHEBI:57783"/>
        <dbReference type="ChEBI" id="CHEBI:58349"/>
        <dbReference type="ChEBI" id="CHEBI:58421"/>
        <dbReference type="ChEBI" id="CHEBI:58453"/>
        <dbReference type="EC" id="1.1.1.193"/>
    </reaction>
</comment>
<evidence type="ECO:0000256" key="3">
    <source>
        <dbReference type="ARBA" id="ARBA00004910"/>
    </source>
</evidence>
<comment type="pathway">
    <text evidence="3 14">Cofactor biosynthesis; riboflavin biosynthesis; 5-amino-6-(D-ribitylamino)uracil from GTP: step 3/4.</text>
</comment>
<feature type="binding site" evidence="16">
    <location>
        <position position="267"/>
    </location>
    <ligand>
        <name>substrate</name>
    </ligand>
</feature>
<feature type="binding site" evidence="16">
    <location>
        <position position="170"/>
    </location>
    <ligand>
        <name>NADP(+)</name>
        <dbReference type="ChEBI" id="CHEBI:58349"/>
    </ligand>
</feature>
<dbReference type="InterPro" id="IPR024072">
    <property type="entry name" value="DHFR-like_dom_sf"/>
</dbReference>
<feature type="domain" description="CMP/dCMP-type deaminase" evidence="18">
    <location>
        <begin position="1"/>
        <end position="111"/>
    </location>
</feature>
<dbReference type="SUPFAM" id="SSF53927">
    <property type="entry name" value="Cytidine deaminase-like"/>
    <property type="match status" value="1"/>
</dbReference>
<dbReference type="Gene3D" id="3.40.430.10">
    <property type="entry name" value="Dihydrofolate Reductase, subunit A"/>
    <property type="match status" value="2"/>
</dbReference>
<dbReference type="EC" id="3.5.4.26" evidence="14"/>
<keyword evidence="9 14" id="KW-0521">NADP</keyword>
<feature type="binding site" evidence="17">
    <location>
        <position position="75"/>
    </location>
    <ligand>
        <name>Zn(2+)</name>
        <dbReference type="ChEBI" id="CHEBI:29105"/>
        <note>catalytic</note>
    </ligand>
</feature>
<comment type="pathway">
    <text evidence="2 14">Cofactor biosynthesis; riboflavin biosynthesis; 5-amino-6-(D-ribitylamino)uracil from GTP: step 2/4.</text>
</comment>
<dbReference type="STRING" id="589385.SAMN05421504_105309"/>
<evidence type="ECO:0000256" key="1">
    <source>
        <dbReference type="ARBA" id="ARBA00002151"/>
    </source>
</evidence>
<evidence type="ECO:0000256" key="17">
    <source>
        <dbReference type="PIRSR" id="PIRSR006769-3"/>
    </source>
</evidence>
<feature type="binding site" evidence="16">
    <location>
        <position position="154"/>
    </location>
    <ligand>
        <name>NADP(+)</name>
        <dbReference type="ChEBI" id="CHEBI:58349"/>
    </ligand>
</feature>
<comment type="similarity">
    <text evidence="5 14">In the C-terminal section; belongs to the HTP reductase family.</text>
</comment>
<dbReference type="InterPro" id="IPR004794">
    <property type="entry name" value="Eubact_RibD"/>
</dbReference>
<evidence type="ECO:0000313" key="20">
    <source>
        <dbReference type="Proteomes" id="UP000199515"/>
    </source>
</evidence>
<dbReference type="NCBIfam" id="TIGR00326">
    <property type="entry name" value="eubact_ribD"/>
    <property type="match status" value="1"/>
</dbReference>
<keyword evidence="10 14" id="KW-0560">Oxidoreductase</keyword>
<dbReference type="EC" id="1.1.1.193" evidence="14"/>
<dbReference type="Pfam" id="PF00383">
    <property type="entry name" value="dCMP_cyt_deam_1"/>
    <property type="match status" value="1"/>
</dbReference>
<feature type="binding site" evidence="17">
    <location>
        <position position="50"/>
    </location>
    <ligand>
        <name>Zn(2+)</name>
        <dbReference type="ChEBI" id="CHEBI:29105"/>
        <note>catalytic</note>
    </ligand>
</feature>
<feature type="binding site" evidence="17">
    <location>
        <position position="84"/>
    </location>
    <ligand>
        <name>Zn(2+)</name>
        <dbReference type="ChEBI" id="CHEBI:29105"/>
        <note>catalytic</note>
    </ligand>
</feature>
<comment type="cofactor">
    <cofactor evidence="14 17">
        <name>Zn(2+)</name>
        <dbReference type="ChEBI" id="CHEBI:29105"/>
    </cofactor>
    <text evidence="14 17">Binds 1 zinc ion.</text>
</comment>
<accession>A0A1H3J9N4</accession>
<evidence type="ECO:0000256" key="14">
    <source>
        <dbReference type="PIRNR" id="PIRNR006769"/>
    </source>
</evidence>